<evidence type="ECO:0000256" key="1">
    <source>
        <dbReference type="SAM" id="MobiDB-lite"/>
    </source>
</evidence>
<name>A0A8H5GMM6_9AGAR</name>
<dbReference type="InterPro" id="IPR000477">
    <property type="entry name" value="RT_dom"/>
</dbReference>
<protein>
    <recommendedName>
        <fullName evidence="2">Reverse transcriptase domain-containing protein</fullName>
    </recommendedName>
</protein>
<dbReference type="Pfam" id="PF00078">
    <property type="entry name" value="RVT_1"/>
    <property type="match status" value="1"/>
</dbReference>
<evidence type="ECO:0000313" key="4">
    <source>
        <dbReference type="Proteomes" id="UP000565441"/>
    </source>
</evidence>
<dbReference type="CDD" id="cd01650">
    <property type="entry name" value="RT_nLTR_like"/>
    <property type="match status" value="1"/>
</dbReference>
<reference evidence="3 4" key="1">
    <citation type="journal article" date="2020" name="ISME J.">
        <title>Uncovering the hidden diversity of litter-decomposition mechanisms in mushroom-forming fungi.</title>
        <authorList>
            <person name="Floudas D."/>
            <person name="Bentzer J."/>
            <person name="Ahren D."/>
            <person name="Johansson T."/>
            <person name="Persson P."/>
            <person name="Tunlid A."/>
        </authorList>
    </citation>
    <scope>NUCLEOTIDE SEQUENCE [LARGE SCALE GENOMIC DNA]</scope>
    <source>
        <strain evidence="3 4">CBS 661.87</strain>
    </source>
</reference>
<comment type="caution">
    <text evidence="3">The sequence shown here is derived from an EMBL/GenBank/DDBJ whole genome shotgun (WGS) entry which is preliminary data.</text>
</comment>
<proteinExistence type="predicted"/>
<accession>A0A8H5GMM6</accession>
<dbReference type="Proteomes" id="UP000565441">
    <property type="component" value="Unassembled WGS sequence"/>
</dbReference>
<feature type="domain" description="Reverse transcriptase" evidence="2">
    <location>
        <begin position="368"/>
        <end position="639"/>
    </location>
</feature>
<organism evidence="3 4">
    <name type="scientific">Tricholomella constricta</name>
    <dbReference type="NCBI Taxonomy" id="117010"/>
    <lineage>
        <taxon>Eukaryota</taxon>
        <taxon>Fungi</taxon>
        <taxon>Dikarya</taxon>
        <taxon>Basidiomycota</taxon>
        <taxon>Agaricomycotina</taxon>
        <taxon>Agaricomycetes</taxon>
        <taxon>Agaricomycetidae</taxon>
        <taxon>Agaricales</taxon>
        <taxon>Tricholomatineae</taxon>
        <taxon>Lyophyllaceae</taxon>
        <taxon>Tricholomella</taxon>
    </lineage>
</organism>
<dbReference type="InterPro" id="IPR043502">
    <property type="entry name" value="DNA/RNA_pol_sf"/>
</dbReference>
<dbReference type="PANTHER" id="PTHR19446">
    <property type="entry name" value="REVERSE TRANSCRIPTASES"/>
    <property type="match status" value="1"/>
</dbReference>
<evidence type="ECO:0000259" key="2">
    <source>
        <dbReference type="PROSITE" id="PS50878"/>
    </source>
</evidence>
<sequence length="658" mass="74900">MLPEGSAVHPSTATPMKEVRGKEADKRSEADQSLGKPRAWTKSPASPSRGARETQNPFRPCRRLETDEPINPIYVKEDLLRYTHQWEIAQTGLSTDHKLVSVRLINPIAPYIGKGRYAISNALLLHKKLFSQILELGRDFQTKLSELENKPRDHENNPQREHKIFKDKVVTAVRKYAKTVIPKLQKNIESLGKDMQELLDDTNISDEDKRTTAALIDERIAQLEKIRHNRARDNLATKCRLENETNSKFWYQLNKTKKLRDTIVALTKPSTNPPELARKSSEMANIAKCYHESLQKEEPDRQKLAQGVSEQDVRQAIQDLPKGKSPGIDGLTHELWISLLDKYDSSPPDQENDTFDVVANLTLVFNDIENYGVEEGTDFSKGWMCPLYKKNERTDISNYRPITILNSDYKIFTRALTSKLSDVVPDLIHRDQAGFMKGWKIEDQTELVKMIISRCEAQDENGAIVCLDQEKAYDKINHDFLWKSMKKFGLPDEFTTTVKHLYKDAETVVILNGEISDAYKVIRGVRQGDPLSCLLFNLAIESLAQMLRDSDLEGFRIKDERERLIATLFADDTTVYMSENDDFPKLQSILDKWCQVSGAKFNVPKTTIIPVGNKDYREGVITNRRLSRNTAMIPGGIHIAEEGDPTRVLGAFGVTPNT</sequence>
<keyword evidence="4" id="KW-1185">Reference proteome</keyword>
<dbReference type="PROSITE" id="PS50878">
    <property type="entry name" value="RT_POL"/>
    <property type="match status" value="1"/>
</dbReference>
<dbReference type="AlphaFoldDB" id="A0A8H5GMM6"/>
<feature type="compositionally biased region" description="Basic and acidic residues" evidence="1">
    <location>
        <begin position="17"/>
        <end position="30"/>
    </location>
</feature>
<dbReference type="SUPFAM" id="SSF56672">
    <property type="entry name" value="DNA/RNA polymerases"/>
    <property type="match status" value="1"/>
</dbReference>
<evidence type="ECO:0000313" key="3">
    <source>
        <dbReference type="EMBL" id="KAF5367782.1"/>
    </source>
</evidence>
<gene>
    <name evidence="3" type="ORF">D9615_010499</name>
</gene>
<feature type="region of interest" description="Disordered" evidence="1">
    <location>
        <begin position="1"/>
        <end position="64"/>
    </location>
</feature>
<dbReference type="OrthoDB" id="2205812at2759"/>
<dbReference type="EMBL" id="JAACJP010000065">
    <property type="protein sequence ID" value="KAF5367782.1"/>
    <property type="molecule type" value="Genomic_DNA"/>
</dbReference>